<dbReference type="EMBL" id="KU862282">
    <property type="protein sequence ID" value="AMO65548.1"/>
    <property type="molecule type" value="Genomic_DNA"/>
</dbReference>
<evidence type="ECO:0000256" key="1">
    <source>
        <dbReference type="SAM" id="MobiDB-lite"/>
    </source>
</evidence>
<evidence type="ECO:0000313" key="3">
    <source>
        <dbReference type="EMBL" id="AMO65548.1"/>
    </source>
</evidence>
<organism evidence="2">
    <name type="scientific">Lymantria dispar multicapsid nuclear polyhedrosis virus</name>
    <name type="common">LdMNPV</name>
    <dbReference type="NCBI Taxonomy" id="10449"/>
    <lineage>
        <taxon>Viruses</taxon>
        <taxon>Viruses incertae sedis</taxon>
        <taxon>Naldaviricetes</taxon>
        <taxon>Lefavirales</taxon>
        <taxon>Baculoviridae</taxon>
        <taxon>Alphabaculovirus</taxon>
        <taxon>Alphabaculovirus lydisparis</taxon>
    </lineage>
</organism>
<accession>A0A140HRB1</accession>
<protein>
    <submittedName>
        <fullName evidence="3">Orf-52 protein</fullName>
    </submittedName>
</protein>
<reference evidence="3" key="3">
    <citation type="submission" date="2016-03" db="EMBL/GenBank/DDBJ databases">
        <authorList>
            <person name="Ploux O."/>
        </authorList>
    </citation>
    <scope>NUCLEOTIDE SEQUENCE</scope>
    <source>
        <strain evidence="3">LdMNPV-45/0</strain>
    </source>
</reference>
<sequence>MEKKRPSSSIRAKLGAAVKRTSATGVKRQKTRDAAKVAEALDALDDLDVALAGAPYSYPHAVSAYSYEGSPHIDYSNMEMVIAEPPAPAPALAPTPAPAPAPALAPAPARYYRAPAEPCARQSTEARVRFVSVPALNFSAPGALGVRALQRNMDKLADYLNGLSGKKLALAAHFDESRAHSSRSLDFLHYVRRLSRYDASEKNLKRFIDMSNEYYFKLIEHAHALVEILVNVSYSRKSTRAARRLTSFVNMCAAHALGPMLARLEGGARTSTPPGVGRDEDEEDDEPAISYAKRLNRSLYFLLNKKLLQLGEFVFYKYTQDNDRPSNGARDNDRGASGAPTTRTLKIFDVDVEVVQIAINLYY</sequence>
<reference evidence="3" key="1">
    <citation type="journal article" date="2015" name="Dokl. Biochem. Biophys.">
        <title>The enhancin gene: One of the genetic determinants of population variation in baculoviral virulence.</title>
        <authorList>
            <person name="Martemyanov V.V."/>
            <person name="Kabilov M.R."/>
            <person name="Tupikin A.E."/>
            <person name="Baturina O.A."/>
            <person name="Belousova I.A."/>
            <person name="Podgwaite J.D."/>
            <person name="Ilynykh A.V."/>
            <person name="Vlassov V.V."/>
        </authorList>
    </citation>
    <scope>NUCLEOTIDE SEQUENCE</scope>
    <source>
        <strain evidence="3">LdMNPV-45/0</strain>
    </source>
</reference>
<reference evidence="2" key="2">
    <citation type="submission" date="2016-03" db="EMBL/GenBank/DDBJ databases">
        <title>Geographic isolates of Lymantria dispar multiple nucleopolyhedrovirus: Genomic analysis and biological activity against different host strains of Lymantria dispar.</title>
        <authorList>
            <person name="Harrison R.L."/>
            <person name="Rowley D.L."/>
            <person name="Keena M.A."/>
        </authorList>
    </citation>
    <scope>NUCLEOTIDE SEQUENCE</scope>
    <source>
        <strain evidence="2">Ab-a624</strain>
    </source>
</reference>
<name>A0A140HRB1_NPVLD</name>
<feature type="region of interest" description="Disordered" evidence="1">
    <location>
        <begin position="264"/>
        <end position="285"/>
    </location>
</feature>
<evidence type="ECO:0000313" key="2">
    <source>
        <dbReference type="EMBL" id="AMO27908.1"/>
    </source>
</evidence>
<proteinExistence type="predicted"/>
<dbReference type="EMBL" id="KT626572">
    <property type="protein sequence ID" value="AMO27908.1"/>
    <property type="molecule type" value="Genomic_DNA"/>
</dbReference>
<feature type="region of interest" description="Disordered" evidence="1">
    <location>
        <begin position="1"/>
        <end position="31"/>
    </location>
</feature>
<organismHost>
    <name type="scientific">Lepidoptera</name>
    <name type="common">moths &amp; butterflies</name>
    <dbReference type="NCBI Taxonomy" id="7088"/>
</organismHost>